<keyword evidence="3" id="KW-0597">Phosphoprotein</keyword>
<dbReference type="EC" id="2.7.13.3" evidence="2"/>
<dbReference type="InterPro" id="IPR036097">
    <property type="entry name" value="HisK_dim/P_sf"/>
</dbReference>
<dbReference type="Pfam" id="PF00512">
    <property type="entry name" value="HisKA"/>
    <property type="match status" value="1"/>
</dbReference>
<feature type="domain" description="Histidine kinase" evidence="7">
    <location>
        <begin position="302"/>
        <end position="523"/>
    </location>
</feature>
<dbReference type="SMART" id="SM00387">
    <property type="entry name" value="HATPase_c"/>
    <property type="match status" value="1"/>
</dbReference>
<keyword evidence="6" id="KW-0812">Transmembrane</keyword>
<dbReference type="Pfam" id="PF02518">
    <property type="entry name" value="HATPase_c"/>
    <property type="match status" value="1"/>
</dbReference>
<keyword evidence="6" id="KW-1133">Transmembrane helix</keyword>
<name>A0A840CS66_9BACT</name>
<dbReference type="SUPFAM" id="SSF47384">
    <property type="entry name" value="Homodimeric domain of signal transducing histidine kinase"/>
    <property type="match status" value="1"/>
</dbReference>
<proteinExistence type="predicted"/>
<evidence type="ECO:0000256" key="5">
    <source>
        <dbReference type="ARBA" id="ARBA00022777"/>
    </source>
</evidence>
<evidence type="ECO:0000256" key="1">
    <source>
        <dbReference type="ARBA" id="ARBA00000085"/>
    </source>
</evidence>
<gene>
    <name evidence="8" type="ORF">GGR21_001650</name>
</gene>
<comment type="caution">
    <text evidence="8">The sequence shown here is derived from an EMBL/GenBank/DDBJ whole genome shotgun (WGS) entry which is preliminary data.</text>
</comment>
<dbReference type="PROSITE" id="PS50109">
    <property type="entry name" value="HIS_KIN"/>
    <property type="match status" value="1"/>
</dbReference>
<feature type="transmembrane region" description="Helical" evidence="6">
    <location>
        <begin position="263"/>
        <end position="287"/>
    </location>
</feature>
<dbReference type="InterPro" id="IPR003661">
    <property type="entry name" value="HisK_dim/P_dom"/>
</dbReference>
<dbReference type="InterPro" id="IPR004358">
    <property type="entry name" value="Sig_transdc_His_kin-like_C"/>
</dbReference>
<evidence type="ECO:0000259" key="7">
    <source>
        <dbReference type="PROSITE" id="PS50109"/>
    </source>
</evidence>
<dbReference type="Gene3D" id="1.10.287.130">
    <property type="match status" value="1"/>
</dbReference>
<dbReference type="InterPro" id="IPR003594">
    <property type="entry name" value="HATPase_dom"/>
</dbReference>
<evidence type="ECO:0000313" key="8">
    <source>
        <dbReference type="EMBL" id="MBB4035755.1"/>
    </source>
</evidence>
<dbReference type="GO" id="GO:0030295">
    <property type="term" value="F:protein kinase activator activity"/>
    <property type="evidence" value="ECO:0007669"/>
    <property type="project" value="TreeGrafter"/>
</dbReference>
<feature type="transmembrane region" description="Helical" evidence="6">
    <location>
        <begin position="6"/>
        <end position="25"/>
    </location>
</feature>
<protein>
    <recommendedName>
        <fullName evidence="2">histidine kinase</fullName>
        <ecNumber evidence="2">2.7.13.3</ecNumber>
    </recommendedName>
</protein>
<evidence type="ECO:0000256" key="2">
    <source>
        <dbReference type="ARBA" id="ARBA00012438"/>
    </source>
</evidence>
<dbReference type="SMART" id="SM00388">
    <property type="entry name" value="HisKA"/>
    <property type="match status" value="1"/>
</dbReference>
<comment type="catalytic activity">
    <reaction evidence="1">
        <text>ATP + protein L-histidine = ADP + protein N-phospho-L-histidine.</text>
        <dbReference type="EC" id="2.7.13.3"/>
    </reaction>
</comment>
<dbReference type="GO" id="GO:0007234">
    <property type="term" value="P:osmosensory signaling via phosphorelay pathway"/>
    <property type="evidence" value="ECO:0007669"/>
    <property type="project" value="TreeGrafter"/>
</dbReference>
<dbReference type="Proteomes" id="UP000555103">
    <property type="component" value="Unassembled WGS sequence"/>
</dbReference>
<keyword evidence="6" id="KW-0472">Membrane</keyword>
<dbReference type="PANTHER" id="PTHR42878">
    <property type="entry name" value="TWO-COMPONENT HISTIDINE KINASE"/>
    <property type="match status" value="1"/>
</dbReference>
<keyword evidence="5 8" id="KW-0418">Kinase</keyword>
<dbReference type="InterPro" id="IPR050351">
    <property type="entry name" value="BphY/WalK/GraS-like"/>
</dbReference>
<sequence>MRKSTIWILAAIMAVAFSGLIYIQIEYLKETIGWRNEQFDEAINRSLEKVSTDIQKDQVKKYLSEESLEYQKKQAAAYNRALALQNQQYQEETVTHQLRGKMKADDGSEVNIEYNISSTIQTPPKSQVFQSPAKDRTNAISKTIFDMQDEEKKRLIYETNIVDEVITQLMSTASNVPIEERVNFKELETSIKNEIKVNGIELPFQYEVVDRNNKPIYQQPLFTMEGRKDYYSRPIFPNDRPDKVVYLKVFFPDKSKYIFREIYFLYPAIGFSFILLVTFIITIFITFRQKRLSEMKSDFMNNMTHELKTPVSTISLAAQMLKDGSITKSPEVFKHISGVINDETERLSLQVEKVLQMSLFEKQKATLKMKELDANDIVVHVANTFQLKVEKFGGNLDIDLEATESTINADKMHFTNVLFNLLDNSVKYRREDVPLELMIRTWNNSNKIYISIEDNGIGIRKEYVKKIFERFYRVSTGNRHDVKGFGLGLAYVRKIVEDHKGTIKAESELGKGTKFIICLPVMKNSD</sequence>
<dbReference type="RefSeq" id="WP_183306685.1">
    <property type="nucleotide sequence ID" value="NZ_JACIEP010000005.1"/>
</dbReference>
<dbReference type="SUPFAM" id="SSF55874">
    <property type="entry name" value="ATPase domain of HSP90 chaperone/DNA topoisomerase II/histidine kinase"/>
    <property type="match status" value="1"/>
</dbReference>
<dbReference type="PRINTS" id="PR00344">
    <property type="entry name" value="BCTRLSENSOR"/>
</dbReference>
<dbReference type="GO" id="GO:0000155">
    <property type="term" value="F:phosphorelay sensor kinase activity"/>
    <property type="evidence" value="ECO:0007669"/>
    <property type="project" value="InterPro"/>
</dbReference>
<accession>A0A840CS66</accession>
<keyword evidence="4" id="KW-0808">Transferase</keyword>
<dbReference type="FunFam" id="3.30.565.10:FF:000006">
    <property type="entry name" value="Sensor histidine kinase WalK"/>
    <property type="match status" value="1"/>
</dbReference>
<dbReference type="Gene3D" id="3.30.565.10">
    <property type="entry name" value="Histidine kinase-like ATPase, C-terminal domain"/>
    <property type="match status" value="1"/>
</dbReference>
<dbReference type="InterPro" id="IPR005467">
    <property type="entry name" value="His_kinase_dom"/>
</dbReference>
<dbReference type="EMBL" id="JACIEP010000005">
    <property type="protein sequence ID" value="MBB4035755.1"/>
    <property type="molecule type" value="Genomic_DNA"/>
</dbReference>
<dbReference type="CDD" id="cd00082">
    <property type="entry name" value="HisKA"/>
    <property type="match status" value="1"/>
</dbReference>
<keyword evidence="9" id="KW-1185">Reference proteome</keyword>
<dbReference type="PANTHER" id="PTHR42878:SF13">
    <property type="entry name" value="HISTIDINE KINASE"/>
    <property type="match status" value="1"/>
</dbReference>
<evidence type="ECO:0000256" key="6">
    <source>
        <dbReference type="SAM" id="Phobius"/>
    </source>
</evidence>
<evidence type="ECO:0000256" key="4">
    <source>
        <dbReference type="ARBA" id="ARBA00022679"/>
    </source>
</evidence>
<evidence type="ECO:0000256" key="3">
    <source>
        <dbReference type="ARBA" id="ARBA00022553"/>
    </source>
</evidence>
<dbReference type="CDD" id="cd00075">
    <property type="entry name" value="HATPase"/>
    <property type="match status" value="1"/>
</dbReference>
<dbReference type="InterPro" id="IPR036890">
    <property type="entry name" value="HATPase_C_sf"/>
</dbReference>
<evidence type="ECO:0000313" key="9">
    <source>
        <dbReference type="Proteomes" id="UP000555103"/>
    </source>
</evidence>
<dbReference type="GO" id="GO:0000156">
    <property type="term" value="F:phosphorelay response regulator activity"/>
    <property type="evidence" value="ECO:0007669"/>
    <property type="project" value="TreeGrafter"/>
</dbReference>
<dbReference type="AlphaFoldDB" id="A0A840CS66"/>
<reference evidence="8 9" key="1">
    <citation type="submission" date="2020-08" db="EMBL/GenBank/DDBJ databases">
        <title>Genomic Encyclopedia of Type Strains, Phase IV (KMG-IV): sequencing the most valuable type-strain genomes for metagenomic binning, comparative biology and taxonomic classification.</title>
        <authorList>
            <person name="Goeker M."/>
        </authorList>
    </citation>
    <scope>NUCLEOTIDE SEQUENCE [LARGE SCALE GENOMIC DNA]</scope>
    <source>
        <strain evidence="8 9">DSM 104969</strain>
    </source>
</reference>
<organism evidence="8 9">
    <name type="scientific">Dysgonomonas hofstadii</name>
    <dbReference type="NCBI Taxonomy" id="637886"/>
    <lineage>
        <taxon>Bacteria</taxon>
        <taxon>Pseudomonadati</taxon>
        <taxon>Bacteroidota</taxon>
        <taxon>Bacteroidia</taxon>
        <taxon>Bacteroidales</taxon>
        <taxon>Dysgonomonadaceae</taxon>
        <taxon>Dysgonomonas</taxon>
    </lineage>
</organism>